<feature type="compositionally biased region" description="Basic and acidic residues" evidence="1">
    <location>
        <begin position="97"/>
        <end position="106"/>
    </location>
</feature>
<reference evidence="2 3" key="1">
    <citation type="submission" date="2016-01" db="EMBL/GenBank/DDBJ databases">
        <title>The new phylogeny of the genus Mycobacterium.</title>
        <authorList>
            <person name="Tarcisio F."/>
            <person name="Conor M."/>
            <person name="Antonella G."/>
            <person name="Elisabetta G."/>
            <person name="Giulia F.S."/>
            <person name="Sara T."/>
            <person name="Anna F."/>
            <person name="Clotilde B."/>
            <person name="Roberto B."/>
            <person name="Veronica D.S."/>
            <person name="Fabio R."/>
            <person name="Monica P."/>
            <person name="Olivier J."/>
            <person name="Enrico T."/>
            <person name="Nicola S."/>
        </authorList>
    </citation>
    <scope>NUCLEOTIDE SEQUENCE [LARGE SCALE GENOMIC DNA]</scope>
    <source>
        <strain evidence="2 3">DSM 44166</strain>
    </source>
</reference>
<evidence type="ECO:0000256" key="1">
    <source>
        <dbReference type="SAM" id="MobiDB-lite"/>
    </source>
</evidence>
<comment type="caution">
    <text evidence="2">The sequence shown here is derived from an EMBL/GenBank/DDBJ whole genome shotgun (WGS) entry which is preliminary data.</text>
</comment>
<name>A0A1X2ENC3_MYCSZ</name>
<evidence type="ECO:0000313" key="2">
    <source>
        <dbReference type="EMBL" id="ORX07092.1"/>
    </source>
</evidence>
<accession>A0A1X2ENC3</accession>
<dbReference type="AlphaFoldDB" id="A0A1X2ENC3"/>
<dbReference type="Proteomes" id="UP000193317">
    <property type="component" value="Unassembled WGS sequence"/>
</dbReference>
<gene>
    <name evidence="2" type="ORF">AWC27_26395</name>
</gene>
<organism evidence="2 3">
    <name type="scientific">Mycobacterium szulgai</name>
    <dbReference type="NCBI Taxonomy" id="1787"/>
    <lineage>
        <taxon>Bacteria</taxon>
        <taxon>Bacillati</taxon>
        <taxon>Actinomycetota</taxon>
        <taxon>Actinomycetes</taxon>
        <taxon>Mycobacteriales</taxon>
        <taxon>Mycobacteriaceae</taxon>
        <taxon>Mycobacterium</taxon>
    </lineage>
</organism>
<evidence type="ECO:0000313" key="3">
    <source>
        <dbReference type="Proteomes" id="UP000193317"/>
    </source>
</evidence>
<protein>
    <submittedName>
        <fullName evidence="2">Uncharacterized protein</fullName>
    </submittedName>
</protein>
<dbReference type="EMBL" id="LQPW01000064">
    <property type="protein sequence ID" value="ORX07092.1"/>
    <property type="molecule type" value="Genomic_DNA"/>
</dbReference>
<feature type="region of interest" description="Disordered" evidence="1">
    <location>
        <begin position="68"/>
        <end position="106"/>
    </location>
</feature>
<sequence>MRRAARNPGKVPVTEVFATEATLAFSAVPLVVDGYAGKWFKSGDLGFVTSCDGEELGAWEAHDVISNRSTGRVGDSSDRGGRYRLRSWGSEPGGIGSDEHADGRGW</sequence>
<proteinExistence type="predicted"/>
<keyword evidence="3" id="KW-1185">Reference proteome</keyword>